<evidence type="ECO:0000259" key="5">
    <source>
        <dbReference type="Pfam" id="PF13485"/>
    </source>
</evidence>
<dbReference type="InterPro" id="IPR011659">
    <property type="entry name" value="WD40"/>
</dbReference>
<reference evidence="6 7" key="1">
    <citation type="submission" date="2017-07" db="EMBL/GenBank/DDBJ databases">
        <title>Recovery of genomes from metagenomes via a dereplication, aggregation, and scoring strategy.</title>
        <authorList>
            <person name="Sieber C.M."/>
            <person name="Probst A.J."/>
            <person name="Sharrar A."/>
            <person name="Thomas B.C."/>
            <person name="Hess M."/>
            <person name="Tringe S.G."/>
            <person name="Banfield J.F."/>
        </authorList>
    </citation>
    <scope>NUCLEOTIDE SEQUENCE [LARGE SCALE GENOMIC DNA]</scope>
    <source>
        <strain evidence="6">JGI_Cruoil_03_51_56</strain>
    </source>
</reference>
<dbReference type="InterPro" id="IPR000184">
    <property type="entry name" value="Bac_surfAg_D15"/>
</dbReference>
<gene>
    <name evidence="6" type="ORF">CH330_06420</name>
</gene>
<feature type="domain" description="Bacterial surface antigen (D15)" evidence="4">
    <location>
        <begin position="768"/>
        <end position="947"/>
    </location>
</feature>
<evidence type="ECO:0000256" key="3">
    <source>
        <dbReference type="ARBA" id="ARBA00023136"/>
    </source>
</evidence>
<evidence type="ECO:0000256" key="1">
    <source>
        <dbReference type="ARBA" id="ARBA00004370"/>
    </source>
</evidence>
<dbReference type="PANTHER" id="PTHR36842">
    <property type="entry name" value="PROTEIN TOLB HOMOLOG"/>
    <property type="match status" value="1"/>
</dbReference>
<name>A0A235BRS4_UNCW3</name>
<dbReference type="Proteomes" id="UP000215559">
    <property type="component" value="Unassembled WGS sequence"/>
</dbReference>
<sequence>MNQNWTVSFILRIASAFLVTVILVPCVFGQYYYFGKSKVQTREYHFQSYETEHFKVLFYPGGESMAEFAARAAEDYYARFTSELGFGLDYKVPLVLYLSPGQFSETNVVIDVIEEGVGGFAELFKNRIVVPFNGSYSDLYHVIGHELTHIFEFQMFYRSRLSALLGAVGEFRIPLWIMEGFAEFQSGWVNVNSEVFMRDLVLNDRLVSFQNLSDDMGYLVYREGESFFQYVSEKYGRRKVYEFLHTLKNKRDMEATFAAVFGVSIDRFSSDWERWLRSRYWPLVTKVTNFDTVAHRLTDHRKDGSVYNTAPAVSPSGTKIAMISDRLEYSDCYVISALNGRILKRLVRGGRSGRFEGLHLLRPGIAWSPDENLVALVTKSTGRDNIALVEYPDGRVKKRVGVELDAVYSPKFSPDGKRIVFVGLKNGFSDIYVVDISSGEPERVTYDMYEERDPVFSSGGDTIAFVSDRPAPGEEWVPGCYALWMRTGQGQLRRITESGGKLSHPVFSHSGEYLFYVGTDSAKNIYVYSLKEAQLVGRTDFIGEVSYLTISADDRKLAFAYYEGVGWDIAVILDPLMKIPFDTGYRYRAASDTARFTRKGIDFDRVKPVGFSLSPDYAVGAASYSGYGGLSGVVNIALSDMLGDHRFGIYTDIYGDLLNSNLIVEYWLLPFRIDYGFTFFQFRETPYYRPFVYSVERVNRGGQMMAAYPFDRFLRAELGVTGYGSENSWWLYDAQNYGGWYRDSLWWDRIFYLSGAMVFDNTFWTREGPARGTRMRIGGEVTFLSTRQFQDVYADFRNYQRLGRRFVFASRLFGVSSFGRDADQYYIGGEDVRGYEWGEFYKDAGPGVGLVNFEFRYPFIDRLKLAFPLPVEIGGIRGVAFLDGGLVFRDSMQIWDGANSRLQDLKLGVGAGIRIQVSYFFLKLDFAKPLSATKKKGWKFLFGLGSDY</sequence>
<proteinExistence type="inferred from homology"/>
<accession>A0A235BRS4</accession>
<keyword evidence="3" id="KW-0472">Membrane</keyword>
<organism evidence="6 7">
    <name type="scientific">candidate division WOR-3 bacterium JGI_Cruoil_03_51_56</name>
    <dbReference type="NCBI Taxonomy" id="1973747"/>
    <lineage>
        <taxon>Bacteria</taxon>
        <taxon>Bacteria division WOR-3</taxon>
    </lineage>
</organism>
<feature type="domain" description="Peptidase MA-like" evidence="5">
    <location>
        <begin position="75"/>
        <end position="277"/>
    </location>
</feature>
<dbReference type="InterPro" id="IPR039568">
    <property type="entry name" value="Peptidase_MA-like_dom"/>
</dbReference>
<evidence type="ECO:0000256" key="2">
    <source>
        <dbReference type="ARBA" id="ARBA00009820"/>
    </source>
</evidence>
<dbReference type="Pfam" id="PF07676">
    <property type="entry name" value="PD40"/>
    <property type="match status" value="3"/>
</dbReference>
<dbReference type="InterPro" id="IPR011042">
    <property type="entry name" value="6-blade_b-propeller_TolB-like"/>
</dbReference>
<evidence type="ECO:0000313" key="6">
    <source>
        <dbReference type="EMBL" id="OYD15193.1"/>
    </source>
</evidence>
<comment type="similarity">
    <text evidence="2">Belongs to the TolB family.</text>
</comment>
<dbReference type="InterPro" id="IPR011044">
    <property type="entry name" value="Quino_amine_DH_bsu"/>
</dbReference>
<dbReference type="Pfam" id="PF01103">
    <property type="entry name" value="Omp85"/>
    <property type="match status" value="1"/>
</dbReference>
<dbReference type="GO" id="GO:0019867">
    <property type="term" value="C:outer membrane"/>
    <property type="evidence" value="ECO:0007669"/>
    <property type="project" value="InterPro"/>
</dbReference>
<dbReference type="Gene3D" id="2.120.10.30">
    <property type="entry name" value="TolB, C-terminal domain"/>
    <property type="match status" value="1"/>
</dbReference>
<dbReference type="SUPFAM" id="SSF50969">
    <property type="entry name" value="YVTN repeat-like/Quinoprotein amine dehydrogenase"/>
    <property type="match status" value="1"/>
</dbReference>
<evidence type="ECO:0000313" key="7">
    <source>
        <dbReference type="Proteomes" id="UP000215559"/>
    </source>
</evidence>
<comment type="caution">
    <text evidence="6">The sequence shown here is derived from an EMBL/GenBank/DDBJ whole genome shotgun (WGS) entry which is preliminary data.</text>
</comment>
<dbReference type="Pfam" id="PF13485">
    <property type="entry name" value="Peptidase_MA_2"/>
    <property type="match status" value="1"/>
</dbReference>
<protein>
    <submittedName>
        <fullName evidence="6">Uncharacterized protein</fullName>
    </submittedName>
</protein>
<dbReference type="EMBL" id="NOZP01000117">
    <property type="protein sequence ID" value="OYD15193.1"/>
    <property type="molecule type" value="Genomic_DNA"/>
</dbReference>
<dbReference type="Gene3D" id="2.40.160.50">
    <property type="entry name" value="membrane protein fhac: a member of the omp85/tpsb transporter family"/>
    <property type="match status" value="1"/>
</dbReference>
<comment type="subcellular location">
    <subcellularLocation>
        <location evidence="1">Membrane</location>
    </subcellularLocation>
</comment>
<dbReference type="AlphaFoldDB" id="A0A235BRS4"/>
<evidence type="ECO:0000259" key="4">
    <source>
        <dbReference type="Pfam" id="PF01103"/>
    </source>
</evidence>